<organism evidence="10 11">
    <name type="scientific">Ilyomonas limi</name>
    <dbReference type="NCBI Taxonomy" id="2575867"/>
    <lineage>
        <taxon>Bacteria</taxon>
        <taxon>Pseudomonadati</taxon>
        <taxon>Bacteroidota</taxon>
        <taxon>Chitinophagia</taxon>
        <taxon>Chitinophagales</taxon>
        <taxon>Chitinophagaceae</taxon>
        <taxon>Ilyomonas</taxon>
    </lineage>
</organism>
<evidence type="ECO:0000256" key="1">
    <source>
        <dbReference type="ARBA" id="ARBA00004141"/>
    </source>
</evidence>
<feature type="transmembrane region" description="Helical" evidence="7">
    <location>
        <begin position="6"/>
        <end position="30"/>
    </location>
</feature>
<feature type="transmembrane region" description="Helical" evidence="7">
    <location>
        <begin position="195"/>
        <end position="213"/>
    </location>
</feature>
<accession>A0A4U3L9Q2</accession>
<dbReference type="GO" id="GO:0006508">
    <property type="term" value="P:proteolysis"/>
    <property type="evidence" value="ECO:0007669"/>
    <property type="project" value="UniProtKB-KW"/>
</dbReference>
<dbReference type="InterPro" id="IPR035952">
    <property type="entry name" value="Rhomboid-like_sf"/>
</dbReference>
<feature type="transmembrane region" description="Helical" evidence="7">
    <location>
        <begin position="135"/>
        <end position="158"/>
    </location>
</feature>
<dbReference type="SUPFAM" id="SSF144091">
    <property type="entry name" value="Rhomboid-like"/>
    <property type="match status" value="1"/>
</dbReference>
<dbReference type="InterPro" id="IPR022764">
    <property type="entry name" value="Peptidase_S54_rhomboid_dom"/>
</dbReference>
<keyword evidence="10" id="KW-0645">Protease</keyword>
<gene>
    <name evidence="10" type="ORF">FC093_03235</name>
</gene>
<dbReference type="GO" id="GO:0016020">
    <property type="term" value="C:membrane"/>
    <property type="evidence" value="ECO:0007669"/>
    <property type="project" value="UniProtKB-SubCell"/>
</dbReference>
<evidence type="ECO:0000259" key="9">
    <source>
        <dbReference type="Pfam" id="PF20216"/>
    </source>
</evidence>
<name>A0A4U3L9Q2_9BACT</name>
<evidence type="ECO:0000256" key="5">
    <source>
        <dbReference type="ARBA" id="ARBA00022989"/>
    </source>
</evidence>
<dbReference type="AlphaFoldDB" id="A0A4U3L9Q2"/>
<keyword evidence="5 7" id="KW-1133">Transmembrane helix</keyword>
<feature type="transmembrane region" description="Helical" evidence="7">
    <location>
        <begin position="170"/>
        <end position="189"/>
    </location>
</feature>
<keyword evidence="3 7" id="KW-0812">Transmembrane</keyword>
<evidence type="ECO:0000256" key="3">
    <source>
        <dbReference type="ARBA" id="ARBA00022692"/>
    </source>
</evidence>
<dbReference type="InterPro" id="IPR046483">
    <property type="entry name" value="DUF6576"/>
</dbReference>
<dbReference type="EMBL" id="SZQL01000001">
    <property type="protein sequence ID" value="TKK72038.1"/>
    <property type="molecule type" value="Genomic_DNA"/>
</dbReference>
<feature type="domain" description="Peptidase S54 rhomboid" evidence="8">
    <location>
        <begin position="45"/>
        <end position="187"/>
    </location>
</feature>
<dbReference type="OrthoDB" id="9807874at2"/>
<evidence type="ECO:0000259" key="8">
    <source>
        <dbReference type="Pfam" id="PF01694"/>
    </source>
</evidence>
<evidence type="ECO:0000313" key="11">
    <source>
        <dbReference type="Proteomes" id="UP000305848"/>
    </source>
</evidence>
<proteinExistence type="inferred from homology"/>
<feature type="transmembrane region" description="Helical" evidence="7">
    <location>
        <begin position="51"/>
        <end position="72"/>
    </location>
</feature>
<evidence type="ECO:0000256" key="2">
    <source>
        <dbReference type="ARBA" id="ARBA00009045"/>
    </source>
</evidence>
<keyword evidence="4" id="KW-0378">Hydrolase</keyword>
<comment type="similarity">
    <text evidence="2">Belongs to the peptidase S54 family.</text>
</comment>
<protein>
    <submittedName>
        <fullName evidence="10">Rhomboid family intramembrane serine protease</fullName>
    </submittedName>
</protein>
<dbReference type="RefSeq" id="WP_137260278.1">
    <property type="nucleotide sequence ID" value="NZ_SZQL01000001.1"/>
</dbReference>
<evidence type="ECO:0000256" key="4">
    <source>
        <dbReference type="ARBA" id="ARBA00022801"/>
    </source>
</evidence>
<dbReference type="Gene3D" id="1.20.1540.10">
    <property type="entry name" value="Rhomboid-like"/>
    <property type="match status" value="1"/>
</dbReference>
<comment type="subcellular location">
    <subcellularLocation>
        <location evidence="1">Membrane</location>
        <topology evidence="1">Multi-pass membrane protein</topology>
    </subcellularLocation>
</comment>
<dbReference type="InterPro" id="IPR050925">
    <property type="entry name" value="Rhomboid_protease_S54"/>
</dbReference>
<dbReference type="PANTHER" id="PTHR43731">
    <property type="entry name" value="RHOMBOID PROTEASE"/>
    <property type="match status" value="1"/>
</dbReference>
<dbReference type="PANTHER" id="PTHR43731:SF14">
    <property type="entry name" value="PRESENILIN-ASSOCIATED RHOMBOID-LIKE PROTEIN, MITOCHONDRIAL"/>
    <property type="match status" value="1"/>
</dbReference>
<keyword evidence="11" id="KW-1185">Reference proteome</keyword>
<evidence type="ECO:0000313" key="10">
    <source>
        <dbReference type="EMBL" id="TKK72038.1"/>
    </source>
</evidence>
<dbReference type="Pfam" id="PF01694">
    <property type="entry name" value="Rhomboid"/>
    <property type="match status" value="1"/>
</dbReference>
<dbReference type="GO" id="GO:0004252">
    <property type="term" value="F:serine-type endopeptidase activity"/>
    <property type="evidence" value="ECO:0007669"/>
    <property type="project" value="InterPro"/>
</dbReference>
<evidence type="ECO:0000256" key="6">
    <source>
        <dbReference type="ARBA" id="ARBA00023136"/>
    </source>
</evidence>
<dbReference type="Pfam" id="PF20216">
    <property type="entry name" value="DUF6576"/>
    <property type="match status" value="1"/>
</dbReference>
<dbReference type="Proteomes" id="UP000305848">
    <property type="component" value="Unassembled WGS sequence"/>
</dbReference>
<feature type="transmembrane region" description="Helical" evidence="7">
    <location>
        <begin position="108"/>
        <end position="129"/>
    </location>
</feature>
<feature type="domain" description="DUF6576" evidence="9">
    <location>
        <begin position="233"/>
        <end position="279"/>
    </location>
</feature>
<comment type="caution">
    <text evidence="10">The sequence shown here is derived from an EMBL/GenBank/DDBJ whole genome shotgun (WGS) entry which is preliminary data.</text>
</comment>
<sequence length="281" mass="31585">MTNTGIVGILLIIANVAFSYKGFTSSLFFYKYNFEVEKILVYKDYKRLVTSGFLHVNWMHLIFNMLALYFFSGPVENYLGPVQFLIIYFASLVGGDLLSLFIHKNQSFYSSVGASGAICGIIFASIALFPGMSIGLFPLSISIPGWLFGIAYVLYSVYGIKSRIGNSGHDAHLGGALIGMLVALLFHPAAFAQNYFTILLIAIPTIIFLYLIITRPHVLLIDNAFSRARKNHYSIDHKVNEEKINSQKEIDRILDKINKHGMSSLSRQEKEKLKRYSQSVK</sequence>
<reference evidence="10 11" key="1">
    <citation type="submission" date="2019-05" db="EMBL/GenBank/DDBJ databases">
        <title>Panacibacter sp. strain 17mud1-8 Genome sequencing and assembly.</title>
        <authorList>
            <person name="Chhetri G."/>
        </authorList>
    </citation>
    <scope>NUCLEOTIDE SEQUENCE [LARGE SCALE GENOMIC DNA]</scope>
    <source>
        <strain evidence="10 11">17mud1-8</strain>
    </source>
</reference>
<feature type="transmembrane region" description="Helical" evidence="7">
    <location>
        <begin position="78"/>
        <end position="101"/>
    </location>
</feature>
<evidence type="ECO:0000256" key="7">
    <source>
        <dbReference type="SAM" id="Phobius"/>
    </source>
</evidence>
<keyword evidence="6 7" id="KW-0472">Membrane</keyword>